<comment type="caution">
    <text evidence="1">The sequence shown here is derived from an EMBL/GenBank/DDBJ whole genome shotgun (WGS) entry which is preliminary data.</text>
</comment>
<name>A0AC61QSF2_9BACT</name>
<reference evidence="1" key="1">
    <citation type="submission" date="2019-04" db="EMBL/GenBank/DDBJ databases">
        <title>Microbes associate with the intestines of laboratory mice.</title>
        <authorList>
            <person name="Navarre W."/>
            <person name="Wong E."/>
            <person name="Huang K."/>
            <person name="Tropini C."/>
            <person name="Ng K."/>
            <person name="Yu B."/>
        </authorList>
    </citation>
    <scope>NUCLEOTIDE SEQUENCE</scope>
    <source>
        <strain evidence="1">NM73_A23</strain>
    </source>
</reference>
<dbReference type="Proteomes" id="UP000308886">
    <property type="component" value="Unassembled WGS sequence"/>
</dbReference>
<accession>A0AC61QSF2</accession>
<sequence>MKSKNMFKQKFFGRTENDEFTFTANPLQMRAVAMVILAERGAKFIEIRYMDGRTAMMATFDKAQQESAQFRFTFPEELDED</sequence>
<organism evidence="1 2">
    <name type="scientific">Palleniella muris</name>
    <dbReference type="NCBI Taxonomy" id="3038145"/>
    <lineage>
        <taxon>Bacteria</taxon>
        <taxon>Pseudomonadati</taxon>
        <taxon>Bacteroidota</taxon>
        <taxon>Bacteroidia</taxon>
        <taxon>Bacteroidales</taxon>
        <taxon>Prevotellaceae</taxon>
        <taxon>Palleniella</taxon>
    </lineage>
</organism>
<proteinExistence type="predicted"/>
<protein>
    <submittedName>
        <fullName evidence="1">Uncharacterized protein</fullName>
    </submittedName>
</protein>
<gene>
    <name evidence="1" type="ORF">E5358_05625</name>
</gene>
<evidence type="ECO:0000313" key="1">
    <source>
        <dbReference type="EMBL" id="TGX82817.1"/>
    </source>
</evidence>
<evidence type="ECO:0000313" key="2">
    <source>
        <dbReference type="Proteomes" id="UP000308886"/>
    </source>
</evidence>
<dbReference type="EMBL" id="SRZC01000007">
    <property type="protein sequence ID" value="TGX82817.1"/>
    <property type="molecule type" value="Genomic_DNA"/>
</dbReference>
<keyword evidence="2" id="KW-1185">Reference proteome</keyword>